<dbReference type="EMBL" id="BLLG01000002">
    <property type="protein sequence ID" value="GFH34628.1"/>
    <property type="molecule type" value="Genomic_DNA"/>
</dbReference>
<accession>A0A6A0APR0</accession>
<evidence type="ECO:0000256" key="2">
    <source>
        <dbReference type="SAM" id="Phobius"/>
    </source>
</evidence>
<gene>
    <name evidence="3" type="ORF">SCWH03_08420</name>
</gene>
<feature type="transmembrane region" description="Helical" evidence="2">
    <location>
        <begin position="401"/>
        <end position="421"/>
    </location>
</feature>
<evidence type="ECO:0000256" key="1">
    <source>
        <dbReference type="SAM" id="MobiDB-lite"/>
    </source>
</evidence>
<evidence type="ECO:0008006" key="5">
    <source>
        <dbReference type="Google" id="ProtNLM"/>
    </source>
</evidence>
<name>A0A6A0APR0_9ACTN</name>
<feature type="transmembrane region" description="Helical" evidence="2">
    <location>
        <begin position="235"/>
        <end position="257"/>
    </location>
</feature>
<dbReference type="AlphaFoldDB" id="A0A6A0APR0"/>
<keyword evidence="2" id="KW-0472">Membrane</keyword>
<sequence length="451" mass="47548">MPDGTTGSEGRDLEQLRARIAALESREPPPPRPPRHRARSALAAVLIVLGCLLAPLSAVAAWADSEVADTDRYVATVAPLASDPAVQAAVAARVTDVVMENIDIPELLQQVAPADRPRLDALIGGVGGALENAVRSFVKARVQDVVASDVFRRIWTEANREIHAAVVKALTGGGDGAIRLTDNAVQIDLAPVIEEVKQQLVNGGLTIAQNIPEVHTDFTVLQSEDIGRVKTGFRLLQLAGAWLPVVGVVLIAAGVLLAAHRRKALVAAALGVAVATALLGAALTVFRVTYLNSLPQGVSQPAAEAVYDTLVRFLRSTIRNIVMLGVVVALAAWLTGPGRYAGLVRQLWTSGITATRATAHRAGLRTGPVGPWVRRYRTWITWVLVAAAVLAYLLWPYPTAWVVVGLALALLLALAVVEFLAQDTDRAPGPADREPAAGGGPPGAPRSPDSR</sequence>
<keyword evidence="2" id="KW-1133">Transmembrane helix</keyword>
<keyword evidence="2" id="KW-0812">Transmembrane</keyword>
<proteinExistence type="predicted"/>
<feature type="region of interest" description="Disordered" evidence="1">
    <location>
        <begin position="425"/>
        <end position="451"/>
    </location>
</feature>
<evidence type="ECO:0000313" key="4">
    <source>
        <dbReference type="Proteomes" id="UP000484988"/>
    </source>
</evidence>
<feature type="transmembrane region" description="Helical" evidence="2">
    <location>
        <begin position="264"/>
        <end position="286"/>
    </location>
</feature>
<keyword evidence="4" id="KW-1185">Reference proteome</keyword>
<feature type="transmembrane region" description="Helical" evidence="2">
    <location>
        <begin position="379"/>
        <end position="395"/>
    </location>
</feature>
<feature type="compositionally biased region" description="Basic and acidic residues" evidence="1">
    <location>
        <begin position="425"/>
        <end position="435"/>
    </location>
</feature>
<dbReference type="Proteomes" id="UP000484988">
    <property type="component" value="Unassembled WGS sequence"/>
</dbReference>
<evidence type="ECO:0000313" key="3">
    <source>
        <dbReference type="EMBL" id="GFH34628.1"/>
    </source>
</evidence>
<feature type="transmembrane region" description="Helical" evidence="2">
    <location>
        <begin position="317"/>
        <end position="336"/>
    </location>
</feature>
<reference evidence="3 4" key="1">
    <citation type="submission" date="2020-02" db="EMBL/GenBank/DDBJ databases">
        <title>Whole Genome Shotgun Sequence of Streptomyces sp. strain CWH03.</title>
        <authorList>
            <person name="Dohra H."/>
            <person name="Kodani S."/>
            <person name="Yamamura H."/>
        </authorList>
    </citation>
    <scope>NUCLEOTIDE SEQUENCE [LARGE SCALE GENOMIC DNA]</scope>
    <source>
        <strain evidence="3 4">CWH03</strain>
    </source>
</reference>
<feature type="transmembrane region" description="Helical" evidence="2">
    <location>
        <begin position="41"/>
        <end position="63"/>
    </location>
</feature>
<protein>
    <recommendedName>
        <fullName evidence="5">Integral membrane protein</fullName>
    </recommendedName>
</protein>
<dbReference type="RefSeq" id="WP_254076546.1">
    <property type="nucleotide sequence ID" value="NZ_BLLG01000002.1"/>
</dbReference>
<organism evidence="3 4">
    <name type="scientific">Streptomyces pacificus</name>
    <dbReference type="NCBI Taxonomy" id="2705029"/>
    <lineage>
        <taxon>Bacteria</taxon>
        <taxon>Bacillati</taxon>
        <taxon>Actinomycetota</taxon>
        <taxon>Actinomycetes</taxon>
        <taxon>Kitasatosporales</taxon>
        <taxon>Streptomycetaceae</taxon>
        <taxon>Streptomyces</taxon>
    </lineage>
</organism>
<comment type="caution">
    <text evidence="3">The sequence shown here is derived from an EMBL/GenBank/DDBJ whole genome shotgun (WGS) entry which is preliminary data.</text>
</comment>